<evidence type="ECO:0000313" key="8">
    <source>
        <dbReference type="EMBL" id="KAH0572224.1"/>
    </source>
</evidence>
<dbReference type="PANTHER" id="PTHR23078">
    <property type="entry name" value="VESICULAR-FUSION PROTEIN NSF"/>
    <property type="match status" value="1"/>
</dbReference>
<keyword evidence="6" id="KW-0963">Cytoplasm</keyword>
<proteinExistence type="inferred from homology"/>
<dbReference type="KEGG" id="ssao:94300456"/>
<dbReference type="SUPFAM" id="SSF54585">
    <property type="entry name" value="Cdc48 domain 2-like"/>
    <property type="match status" value="1"/>
</dbReference>
<dbReference type="InterPro" id="IPR029067">
    <property type="entry name" value="CDC48_domain_2-like_sf"/>
</dbReference>
<dbReference type="SUPFAM" id="SSF50692">
    <property type="entry name" value="ADC-like"/>
    <property type="match status" value="1"/>
</dbReference>
<dbReference type="Gene3D" id="1.10.8.60">
    <property type="match status" value="1"/>
</dbReference>
<dbReference type="EMBL" id="AUWU02000006">
    <property type="protein sequence ID" value="KAH0572227.1"/>
    <property type="molecule type" value="Genomic_DNA"/>
</dbReference>
<evidence type="ECO:0000256" key="6">
    <source>
        <dbReference type="RuleBase" id="RU367045"/>
    </source>
</evidence>
<dbReference type="SMART" id="SM00382">
    <property type="entry name" value="AAA"/>
    <property type="match status" value="2"/>
</dbReference>
<dbReference type="InterPro" id="IPR009010">
    <property type="entry name" value="Asp_de-COase-like_dom_sf"/>
</dbReference>
<organism evidence="8 10">
    <name type="scientific">Spironucleus salmonicida</name>
    <dbReference type="NCBI Taxonomy" id="348837"/>
    <lineage>
        <taxon>Eukaryota</taxon>
        <taxon>Metamonada</taxon>
        <taxon>Diplomonadida</taxon>
        <taxon>Hexamitidae</taxon>
        <taxon>Hexamitinae</taxon>
        <taxon>Spironucleus</taxon>
    </lineage>
</organism>
<keyword evidence="6" id="KW-0378">Hydrolase</keyword>
<name>A0A9P8RWS5_9EUKA</name>
<keyword evidence="6" id="KW-0931">ER-Golgi transport</keyword>
<evidence type="ECO:0000259" key="7">
    <source>
        <dbReference type="SMART" id="SM00382"/>
    </source>
</evidence>
<comment type="subcellular location">
    <subcellularLocation>
        <location evidence="6">Cytoplasm</location>
    </subcellularLocation>
</comment>
<comment type="similarity">
    <text evidence="1 6">Belongs to the AAA ATPase family.</text>
</comment>
<dbReference type="GeneID" id="94300456"/>
<accession>A0A9P8RWS5</accession>
<evidence type="ECO:0000256" key="2">
    <source>
        <dbReference type="ARBA" id="ARBA00022448"/>
    </source>
</evidence>
<sequence>MEFTFEPCKATQTDQALQNCAFLNTSDYKICCDKVQTVPLYLQANGIVMLCQPLPEVKAGYIMLNAQLRTHARISLISKAAFMAFISSQQNYLESVQFTVAPKKTLTNIDSDELFNIVKQSFNNRYFYPGAIYYTDYQGTTLEMSPKQEGILNSFTQISFSPAPAAKKLILSGSHVDGTTVGQSALSDAFKKMAKSEIEGGDQSENEIDIQSIGIGGLNAQFTQIFRRAFVSRMFPPHLVRKYDLQHVRGILLFGPPGTGKTLIARKIGQLLNTKEPKIVSGPEILDMYVGNSEANIRKLFADAEKDWKELGDESELHLIVMDELDAICKQRGSRGDSTGTYDSIVNQLLAKMDGVDSLGNILVVGMTNRKDLIDSALLRPGRFEVHVEIHLPDLQGRHQILLIHTKTLNDNEALGVDVDLLDIAGRAQNFSGSEIAGLVRSAQSFAMSRVVSGQLLIQGKNAEPTAFTVTQADFVRALGEVHAGFGRCDPSLFEQIQQFNFLPLTASAQILETIQQKITASQNAHIHLSTLILTSFAPGTGKSSILAQLCKETKIEFIKFISADSLIRQASTEQQRAAIIAQAFDDANRVPEALIVLDGIEQIVQFAPSGMRYSNVILQTILPLLKNPRNGRVFVLASTNCMAGMSDLGVLDCFINRLSVGTMDLPSMQEVVREWCMAKNLIFQGNLQQFQGFLKRQEAGIEISLNQLLFALEYARGSSEGANLIAEDLEKQLDDTGI</sequence>
<evidence type="ECO:0000256" key="1">
    <source>
        <dbReference type="ARBA" id="ARBA00006914"/>
    </source>
</evidence>
<evidence type="ECO:0000313" key="10">
    <source>
        <dbReference type="Proteomes" id="UP000018208"/>
    </source>
</evidence>
<dbReference type="FunFam" id="3.40.50.300:FF:000154">
    <property type="entry name" value="Vesicle-fusing ATPase 1"/>
    <property type="match status" value="1"/>
</dbReference>
<dbReference type="InterPro" id="IPR041569">
    <property type="entry name" value="AAA_lid_3"/>
</dbReference>
<reference evidence="8" key="2">
    <citation type="submission" date="2020-12" db="EMBL/GenBank/DDBJ databases">
        <title>New Spironucleus salmonicida genome in near-complete chromosomes.</title>
        <authorList>
            <person name="Xu F."/>
            <person name="Kurt Z."/>
            <person name="Jimenez-Gonzalez A."/>
            <person name="Astvaldsson A."/>
            <person name="Andersson J.O."/>
            <person name="Svard S.G."/>
        </authorList>
    </citation>
    <scope>NUCLEOTIDE SEQUENCE</scope>
    <source>
        <strain evidence="8">ATCC 50377</strain>
    </source>
</reference>
<evidence type="ECO:0000256" key="4">
    <source>
        <dbReference type="ARBA" id="ARBA00022840"/>
    </source>
</evidence>
<dbReference type="GO" id="GO:0005524">
    <property type="term" value="F:ATP binding"/>
    <property type="evidence" value="ECO:0007669"/>
    <property type="project" value="UniProtKB-UniRule"/>
</dbReference>
<dbReference type="RefSeq" id="XP_067762997.1">
    <property type="nucleotide sequence ID" value="XM_067910241.1"/>
</dbReference>
<dbReference type="InterPro" id="IPR039812">
    <property type="entry name" value="Vesicle-fus_ATPase"/>
</dbReference>
<dbReference type="Gene3D" id="3.40.50.300">
    <property type="entry name" value="P-loop containing nucleotide triphosphate hydrolases"/>
    <property type="match status" value="2"/>
</dbReference>
<dbReference type="OrthoDB" id="9982946at2759"/>
<comment type="function">
    <text evidence="6">Required for vesicle-mediated transport. Catalyzes the fusion of transport vesicles within the Golgi cisternae. Is also required for transport from the endoplasmic reticulum to the Golgi stack. Seems to function as a fusion protein required for the delivery of cargo proteins to all compartments of the Golgi stack independent of vesicle origin.</text>
</comment>
<dbReference type="PROSITE" id="PS00674">
    <property type="entry name" value="AAA"/>
    <property type="match status" value="1"/>
</dbReference>
<dbReference type="EMBL" id="AUWU02000006">
    <property type="protein sequence ID" value="KAH0572224.1"/>
    <property type="molecule type" value="Genomic_DNA"/>
</dbReference>
<dbReference type="GO" id="GO:0016887">
    <property type="term" value="F:ATP hydrolysis activity"/>
    <property type="evidence" value="ECO:0007669"/>
    <property type="project" value="InterPro"/>
</dbReference>
<dbReference type="InterPro" id="IPR003960">
    <property type="entry name" value="ATPase_AAA_CS"/>
</dbReference>
<comment type="caution">
    <text evidence="8">The sequence shown here is derived from an EMBL/GenBank/DDBJ whole genome shotgun (WGS) entry which is preliminary data.</text>
</comment>
<keyword evidence="4 6" id="KW-0067">ATP-binding</keyword>
<dbReference type="Pfam" id="PF00004">
    <property type="entry name" value="AAA"/>
    <property type="match status" value="2"/>
</dbReference>
<dbReference type="Proteomes" id="UP000018208">
    <property type="component" value="Unassembled WGS sequence"/>
</dbReference>
<dbReference type="Pfam" id="PF17862">
    <property type="entry name" value="AAA_lid_3"/>
    <property type="match status" value="1"/>
</dbReference>
<reference evidence="8" key="1">
    <citation type="journal article" date="2014" name="PLoS Genet.">
        <title>The Genome of Spironucleus salmonicida Highlights a Fish Pathogen Adapted to Fluctuating Environments.</title>
        <authorList>
            <person name="Xu F."/>
            <person name="Jerlstrom-Hultqvist J."/>
            <person name="Einarsson E."/>
            <person name="Astvaldsson A."/>
            <person name="Svard S.G."/>
            <person name="Andersson J.O."/>
        </authorList>
    </citation>
    <scope>NUCLEOTIDE SEQUENCE</scope>
    <source>
        <strain evidence="8">ATCC 50377</strain>
    </source>
</reference>
<comment type="cofactor">
    <cofactor evidence="6">
        <name>Mg(2+)</name>
        <dbReference type="ChEBI" id="CHEBI:18420"/>
    </cofactor>
    <text evidence="6">Binds 1 Mg(2+) ion per subunit.</text>
</comment>
<dbReference type="AlphaFoldDB" id="A0A9P8RWS5"/>
<dbReference type="FunFam" id="3.40.50.300:FF:000166">
    <property type="entry name" value="vesicle-fusing ATPase isoform X1"/>
    <property type="match status" value="1"/>
</dbReference>
<dbReference type="PANTHER" id="PTHR23078:SF3">
    <property type="entry name" value="VESICLE-FUSING ATPASE"/>
    <property type="match status" value="1"/>
</dbReference>
<evidence type="ECO:0000313" key="9">
    <source>
        <dbReference type="EMBL" id="KAH0572227.1"/>
    </source>
</evidence>
<evidence type="ECO:0000256" key="3">
    <source>
        <dbReference type="ARBA" id="ARBA00022741"/>
    </source>
</evidence>
<keyword evidence="5 6" id="KW-0653">Protein transport</keyword>
<dbReference type="InterPro" id="IPR003593">
    <property type="entry name" value="AAA+_ATPase"/>
</dbReference>
<dbReference type="GO" id="GO:0043001">
    <property type="term" value="P:Golgi to plasma membrane protein transport"/>
    <property type="evidence" value="ECO:0007669"/>
    <property type="project" value="TreeGrafter"/>
</dbReference>
<dbReference type="InterPro" id="IPR003959">
    <property type="entry name" value="ATPase_AAA_core"/>
</dbReference>
<dbReference type="EC" id="3.6.4.6" evidence="6"/>
<keyword evidence="10" id="KW-1185">Reference proteome</keyword>
<dbReference type="GO" id="GO:0006891">
    <property type="term" value="P:intra-Golgi vesicle-mediated transport"/>
    <property type="evidence" value="ECO:0007669"/>
    <property type="project" value="TreeGrafter"/>
</dbReference>
<keyword evidence="3 6" id="KW-0547">Nucleotide-binding</keyword>
<gene>
    <name evidence="8" type="ORF">SS50377_26433</name>
    <name evidence="9" type="ORF">SS50377_26437</name>
</gene>
<keyword evidence="2 6" id="KW-0813">Transport</keyword>
<protein>
    <recommendedName>
        <fullName evidence="6">Vesicle-fusing ATPase</fullName>
        <ecNumber evidence="6">3.6.4.6</ecNumber>
    </recommendedName>
</protein>
<keyword evidence="6" id="KW-0479">Metal-binding</keyword>
<keyword evidence="6" id="KW-0460">Magnesium</keyword>
<dbReference type="InterPro" id="IPR027417">
    <property type="entry name" value="P-loop_NTPase"/>
</dbReference>
<dbReference type="GO" id="GO:0046872">
    <property type="term" value="F:metal ion binding"/>
    <property type="evidence" value="ECO:0007669"/>
    <property type="project" value="UniProtKB-UniRule"/>
</dbReference>
<dbReference type="SUPFAM" id="SSF52540">
    <property type="entry name" value="P-loop containing nucleoside triphosphate hydrolases"/>
    <property type="match status" value="2"/>
</dbReference>
<dbReference type="GO" id="GO:0035494">
    <property type="term" value="P:SNARE complex disassembly"/>
    <property type="evidence" value="ECO:0007669"/>
    <property type="project" value="InterPro"/>
</dbReference>
<dbReference type="Gene3D" id="2.40.40.20">
    <property type="match status" value="1"/>
</dbReference>
<comment type="catalytic activity">
    <reaction evidence="6">
        <text>ATP + H2O = ADP + phosphate + H(+)</text>
        <dbReference type="Rhea" id="RHEA:13065"/>
        <dbReference type="ChEBI" id="CHEBI:15377"/>
        <dbReference type="ChEBI" id="CHEBI:15378"/>
        <dbReference type="ChEBI" id="CHEBI:30616"/>
        <dbReference type="ChEBI" id="CHEBI:43474"/>
        <dbReference type="ChEBI" id="CHEBI:456216"/>
        <dbReference type="EC" id="3.6.4.6"/>
    </reaction>
</comment>
<dbReference type="FunFam" id="1.10.8.60:FF:000127">
    <property type="entry name" value="Vesicular-fusion protein SEC18"/>
    <property type="match status" value="1"/>
</dbReference>
<feature type="domain" description="AAA+ ATPase" evidence="7">
    <location>
        <begin position="528"/>
        <end position="665"/>
    </location>
</feature>
<feature type="domain" description="AAA+ ATPase" evidence="7">
    <location>
        <begin position="247"/>
        <end position="394"/>
    </location>
</feature>
<dbReference type="GO" id="GO:0005795">
    <property type="term" value="C:Golgi stack"/>
    <property type="evidence" value="ECO:0007669"/>
    <property type="project" value="TreeGrafter"/>
</dbReference>
<evidence type="ECO:0000256" key="5">
    <source>
        <dbReference type="ARBA" id="ARBA00022927"/>
    </source>
</evidence>